<evidence type="ECO:0000313" key="2">
    <source>
        <dbReference type="Proteomes" id="UP001632038"/>
    </source>
</evidence>
<sequence>MTSTDESRGRPISKAKIEILLGKTQKFDELMAYSVEERADDDGQEQT</sequence>
<organism evidence="1 2">
    <name type="scientific">Castilleja foliolosa</name>
    <dbReference type="NCBI Taxonomy" id="1961234"/>
    <lineage>
        <taxon>Eukaryota</taxon>
        <taxon>Viridiplantae</taxon>
        <taxon>Streptophyta</taxon>
        <taxon>Embryophyta</taxon>
        <taxon>Tracheophyta</taxon>
        <taxon>Spermatophyta</taxon>
        <taxon>Magnoliopsida</taxon>
        <taxon>eudicotyledons</taxon>
        <taxon>Gunneridae</taxon>
        <taxon>Pentapetalae</taxon>
        <taxon>asterids</taxon>
        <taxon>lamiids</taxon>
        <taxon>Lamiales</taxon>
        <taxon>Orobanchaceae</taxon>
        <taxon>Pedicularideae</taxon>
        <taxon>Castillejinae</taxon>
        <taxon>Castilleja</taxon>
    </lineage>
</organism>
<protein>
    <submittedName>
        <fullName evidence="1">Uncharacterized protein</fullName>
    </submittedName>
</protein>
<proteinExistence type="predicted"/>
<reference evidence="2" key="1">
    <citation type="journal article" date="2024" name="IScience">
        <title>Strigolactones Initiate the Formation of Haustorium-like Structures in Castilleja.</title>
        <authorList>
            <person name="Buerger M."/>
            <person name="Peterson D."/>
            <person name="Chory J."/>
        </authorList>
    </citation>
    <scope>NUCLEOTIDE SEQUENCE [LARGE SCALE GENOMIC DNA]</scope>
</reference>
<evidence type="ECO:0000313" key="1">
    <source>
        <dbReference type="EMBL" id="KAL3635118.1"/>
    </source>
</evidence>
<dbReference type="Gene3D" id="3.30.110.20">
    <property type="entry name" value="Alba-like domain"/>
    <property type="match status" value="1"/>
</dbReference>
<dbReference type="EMBL" id="JAVIJP010000027">
    <property type="protein sequence ID" value="KAL3635118.1"/>
    <property type="molecule type" value="Genomic_DNA"/>
</dbReference>
<dbReference type="Proteomes" id="UP001632038">
    <property type="component" value="Unassembled WGS sequence"/>
</dbReference>
<name>A0ABD3CZG7_9LAMI</name>
<dbReference type="AlphaFoldDB" id="A0ABD3CZG7"/>
<accession>A0ABD3CZG7</accession>
<dbReference type="InterPro" id="IPR036882">
    <property type="entry name" value="Alba-like_dom_sf"/>
</dbReference>
<keyword evidence="2" id="KW-1185">Reference proteome</keyword>
<comment type="caution">
    <text evidence="1">The sequence shown here is derived from an EMBL/GenBank/DDBJ whole genome shotgun (WGS) entry which is preliminary data.</text>
</comment>
<gene>
    <name evidence="1" type="ORF">CASFOL_019665</name>
</gene>